<dbReference type="NCBIfam" id="NF045869">
    <property type="entry name" value="UU173_fam"/>
    <property type="match status" value="1"/>
</dbReference>
<feature type="domain" description="DUF2779" evidence="1">
    <location>
        <begin position="462"/>
        <end position="598"/>
    </location>
</feature>
<dbReference type="AlphaFoldDB" id="A0A953T3L2"/>
<gene>
    <name evidence="2" type="ORF">LAD73_00425</name>
</gene>
<dbReference type="Proteomes" id="UP000772186">
    <property type="component" value="Unassembled WGS sequence"/>
</dbReference>
<evidence type="ECO:0000313" key="2">
    <source>
        <dbReference type="EMBL" id="MBZ4195193.1"/>
    </source>
</evidence>
<organism evidence="2 3">
    <name type="scientific">Mycoplasma tauri</name>
    <dbReference type="NCBI Taxonomy" id="547987"/>
    <lineage>
        <taxon>Bacteria</taxon>
        <taxon>Bacillati</taxon>
        <taxon>Mycoplasmatota</taxon>
        <taxon>Mollicutes</taxon>
        <taxon>Mycoplasmataceae</taxon>
        <taxon>Mycoplasma</taxon>
    </lineage>
</organism>
<protein>
    <submittedName>
        <fullName evidence="2">DUF2779 domain-containing protein</fullName>
    </submittedName>
</protein>
<evidence type="ECO:0000313" key="3">
    <source>
        <dbReference type="Proteomes" id="UP000772186"/>
    </source>
</evidence>
<dbReference type="RefSeq" id="WP_223644337.1">
    <property type="nucleotide sequence ID" value="NZ_JAIQBY010000002.1"/>
</dbReference>
<dbReference type="EMBL" id="JAIQBY010000002">
    <property type="protein sequence ID" value="MBZ4195193.1"/>
    <property type="molecule type" value="Genomic_DNA"/>
</dbReference>
<accession>A0A953T3L2</accession>
<keyword evidence="3" id="KW-1185">Reference proteome</keyword>
<dbReference type="Pfam" id="PF11074">
    <property type="entry name" value="DUF2779"/>
    <property type="match status" value="1"/>
</dbReference>
<sequence>MKISEMKLKMNRDKKITERQYIKSFYNQGYFLWNSELDFESKYITPLKSKDTLNCLNIYDDDILDEDDTELEDEVGQTIWNNLLNIYFDTSIQTVDGNMNIFDKVKKQLNNWAFDTLFKNKSIKIISSKGTTESKFFETNKELENNNVEVLINPFFTYKTGEFDVVSNVFAYDKTNSTIYLFKLKTSTTNQNLFSTKYAYEVAKKSLNLPINDIKVIIIDTSYPLEKGNVKFICTNLCYMGKNKKSIDRKTWMEKGSSLPKNINPLFKNRHNFSLYFSQGWLWNKSDLQITLNNEPVSQNFNYLKCIKNNCGLLNPKWQYKDGVSRFSLPKNSNIFDDKLYLGSFEDQIEYIKKSYFINKPDFSEFTEAKFDGDHKDYRESIGLNSILYKNYVNALLGQDLMFSKLVFMDLKSNAILKNGFINSLNKHRKKVEIAKKIDDFINSYAIEKYLSSLHIKNEKIVWYDYESFMSIIPVFDDFIPYSQVVNQVSIIETINGKIVNNTQEDIVIDPLKIEIFDLIFLLKNLYDRQGNKYVVYNKGFENSRNLEIAEWVMQHQNDDKFVHELKKRFDITPYDVKKFQEYINNNTIDLMELFKTYRDKNENEYYQNILISLQNSWKDKILDTASFSSKNFIVEMQQSNKDSSNVLFTINDQPDQTISKIHETDEDEKKGLESILNFNIYLKGLKGFNSIKKIEKFITAEKLKLDHMITPYPQLEGVHNGSEAMALAIKRYCGLIGDNMWNKNLDNLKKYCHNDVLAMIMSFNFVEFLSENIFPEIKTLKYTFNEKYRYEIDKYNWKIDIKEKSK</sequence>
<reference evidence="2 3" key="1">
    <citation type="submission" date="2021-09" db="EMBL/GenBank/DDBJ databases">
        <title>WGS of Mycoplasma sp. Zaradi2 strains.</title>
        <authorList>
            <person name="Spergser J."/>
        </authorList>
    </citation>
    <scope>NUCLEOTIDE SEQUENCE [LARGE SCALE GENOMIC DNA]</scope>
    <source>
        <strain evidence="2 3">1331</strain>
    </source>
</reference>
<dbReference type="InterPro" id="IPR021301">
    <property type="entry name" value="DUF2779"/>
</dbReference>
<proteinExistence type="predicted"/>
<name>A0A953T3L2_9MOLU</name>
<comment type="caution">
    <text evidence="2">The sequence shown here is derived from an EMBL/GenBank/DDBJ whole genome shotgun (WGS) entry which is preliminary data.</text>
</comment>
<evidence type="ECO:0000259" key="1">
    <source>
        <dbReference type="Pfam" id="PF11074"/>
    </source>
</evidence>